<dbReference type="GO" id="GO:0032259">
    <property type="term" value="P:methylation"/>
    <property type="evidence" value="ECO:0007669"/>
    <property type="project" value="UniProtKB-KW"/>
</dbReference>
<dbReference type="Pfam" id="PF01739">
    <property type="entry name" value="CheR"/>
    <property type="match status" value="1"/>
</dbReference>
<feature type="domain" description="CheR-type methyltransferase" evidence="4">
    <location>
        <begin position="1"/>
        <end position="255"/>
    </location>
</feature>
<dbReference type="SMART" id="SM00138">
    <property type="entry name" value="MeTrc"/>
    <property type="match status" value="1"/>
</dbReference>
<evidence type="ECO:0000256" key="3">
    <source>
        <dbReference type="ARBA" id="ARBA00022691"/>
    </source>
</evidence>
<keyword evidence="1 5" id="KW-0489">Methyltransferase</keyword>
<accession>A0A1I2MYX0</accession>
<dbReference type="SUPFAM" id="SSF53335">
    <property type="entry name" value="S-adenosyl-L-methionine-dependent methyltransferases"/>
    <property type="match status" value="1"/>
</dbReference>
<dbReference type="Proteomes" id="UP000199337">
    <property type="component" value="Unassembled WGS sequence"/>
</dbReference>
<keyword evidence="6" id="KW-1185">Reference proteome</keyword>
<keyword evidence="2 5" id="KW-0808">Transferase</keyword>
<gene>
    <name evidence="5" type="ORF">SAMN05660649_00227</name>
</gene>
<name>A0A1I2MYX0_9FIRM</name>
<keyword evidence="3" id="KW-0949">S-adenosyl-L-methionine</keyword>
<dbReference type="InterPro" id="IPR022641">
    <property type="entry name" value="CheR_N"/>
</dbReference>
<dbReference type="InterPro" id="IPR029063">
    <property type="entry name" value="SAM-dependent_MTases_sf"/>
</dbReference>
<reference evidence="6" key="1">
    <citation type="submission" date="2016-10" db="EMBL/GenBank/DDBJ databases">
        <authorList>
            <person name="Varghese N."/>
            <person name="Submissions S."/>
        </authorList>
    </citation>
    <scope>NUCLEOTIDE SEQUENCE [LARGE SCALE GENOMIC DNA]</scope>
    <source>
        <strain evidence="6">DSM 17038</strain>
    </source>
</reference>
<proteinExistence type="predicted"/>
<dbReference type="PANTHER" id="PTHR24422:SF19">
    <property type="entry name" value="CHEMOTAXIS PROTEIN METHYLTRANSFERASE"/>
    <property type="match status" value="1"/>
</dbReference>
<dbReference type="GO" id="GO:0008757">
    <property type="term" value="F:S-adenosylmethionine-dependent methyltransferase activity"/>
    <property type="evidence" value="ECO:0007669"/>
    <property type="project" value="InterPro"/>
</dbReference>
<dbReference type="AlphaFoldDB" id="A0A1I2MYX0"/>
<dbReference type="PRINTS" id="PR00996">
    <property type="entry name" value="CHERMTFRASE"/>
</dbReference>
<dbReference type="CDD" id="cd02440">
    <property type="entry name" value="AdoMet_MTases"/>
    <property type="match status" value="1"/>
</dbReference>
<dbReference type="InterPro" id="IPR022642">
    <property type="entry name" value="CheR_C"/>
</dbReference>
<dbReference type="InterPro" id="IPR000780">
    <property type="entry name" value="CheR_MeTrfase"/>
</dbReference>
<evidence type="ECO:0000313" key="5">
    <source>
        <dbReference type="EMBL" id="SFF96298.1"/>
    </source>
</evidence>
<evidence type="ECO:0000256" key="1">
    <source>
        <dbReference type="ARBA" id="ARBA00022603"/>
    </source>
</evidence>
<organism evidence="5 6">
    <name type="scientific">Desulfotruncus arcticus DSM 17038</name>
    <dbReference type="NCBI Taxonomy" id="1121424"/>
    <lineage>
        <taxon>Bacteria</taxon>
        <taxon>Bacillati</taxon>
        <taxon>Bacillota</taxon>
        <taxon>Clostridia</taxon>
        <taxon>Eubacteriales</taxon>
        <taxon>Desulfallaceae</taxon>
        <taxon>Desulfotruncus</taxon>
    </lineage>
</organism>
<dbReference type="Pfam" id="PF03705">
    <property type="entry name" value="CheR_N"/>
    <property type="match status" value="1"/>
</dbReference>
<dbReference type="PANTHER" id="PTHR24422">
    <property type="entry name" value="CHEMOTAXIS PROTEIN METHYLTRANSFERASE"/>
    <property type="match status" value="1"/>
</dbReference>
<dbReference type="EMBL" id="FOOX01000001">
    <property type="protein sequence ID" value="SFF96298.1"/>
    <property type="molecule type" value="Genomic_DNA"/>
</dbReference>
<dbReference type="STRING" id="341036.SAMN05660649_00227"/>
<evidence type="ECO:0000313" key="6">
    <source>
        <dbReference type="Proteomes" id="UP000199337"/>
    </source>
</evidence>
<dbReference type="InterPro" id="IPR050903">
    <property type="entry name" value="Bact_Chemotaxis_MeTrfase"/>
</dbReference>
<dbReference type="PROSITE" id="PS50123">
    <property type="entry name" value="CHER"/>
    <property type="match status" value="1"/>
</dbReference>
<dbReference type="SUPFAM" id="SSF47757">
    <property type="entry name" value="Chemotaxis receptor methyltransferase CheR, N-terminal domain"/>
    <property type="match status" value="1"/>
</dbReference>
<protein>
    <submittedName>
        <fullName evidence="5">Chemotaxis protein methyltransferase CheR</fullName>
    </submittedName>
</protein>
<dbReference type="Gene3D" id="3.40.50.150">
    <property type="entry name" value="Vaccinia Virus protein VP39"/>
    <property type="match status" value="1"/>
</dbReference>
<sequence length="255" mass="30511">MQFEEFKAKVMVSFRLDLNSYKEKQLKRRLDSYIVKLKLKGYEELYRQITQKREDYEKFLDHLTINVSEFFRDPHRFTELQQHLKEMFRDRNSVKIWSAACSNGSEPYSIAIILEEMGLAGRSSIDATDLDRQILNKARQARYNRDGLKNVSTERLQRFFDVQGDLYVLKDIVKKKISFRYHDLLNDEYQKNYDLIVCRNVTIYFTREAQDLIYKKFHRSLNTNGILFIGGSEMIFNYKELGYEKLSPCFYKKGT</sequence>
<evidence type="ECO:0000256" key="2">
    <source>
        <dbReference type="ARBA" id="ARBA00022679"/>
    </source>
</evidence>
<dbReference type="OrthoDB" id="9816309at2"/>
<dbReference type="RefSeq" id="WP_092467859.1">
    <property type="nucleotide sequence ID" value="NZ_FOOX01000001.1"/>
</dbReference>
<evidence type="ECO:0000259" key="4">
    <source>
        <dbReference type="PROSITE" id="PS50123"/>
    </source>
</evidence>